<dbReference type="InterPro" id="IPR002930">
    <property type="entry name" value="GCV_H"/>
</dbReference>
<dbReference type="PANTHER" id="PTHR11715:SF3">
    <property type="entry name" value="GLYCINE CLEAVAGE SYSTEM H PROTEIN-RELATED"/>
    <property type="match status" value="1"/>
</dbReference>
<evidence type="ECO:0000256" key="3">
    <source>
        <dbReference type="HAMAP-Rule" id="MF_00272"/>
    </source>
</evidence>
<dbReference type="InterPro" id="IPR000089">
    <property type="entry name" value="Biotin_lipoyl"/>
</dbReference>
<dbReference type="NCBIfam" id="NF002270">
    <property type="entry name" value="PRK01202.1"/>
    <property type="match status" value="1"/>
</dbReference>
<evidence type="ECO:0000256" key="1">
    <source>
        <dbReference type="ARBA" id="ARBA00009249"/>
    </source>
</evidence>
<dbReference type="InterPro" id="IPR003016">
    <property type="entry name" value="2-oxoA_DH_lipoyl-BS"/>
</dbReference>
<dbReference type="InterPro" id="IPR033753">
    <property type="entry name" value="GCV_H/Fam206"/>
</dbReference>
<dbReference type="InterPro" id="IPR011053">
    <property type="entry name" value="Single_hybrid_motif"/>
</dbReference>
<dbReference type="InterPro" id="IPR017453">
    <property type="entry name" value="GCV_H_sub"/>
</dbReference>
<name>A0A7X6R0G1_9CELL</name>
<dbReference type="NCBIfam" id="TIGR00527">
    <property type="entry name" value="gcvH"/>
    <property type="match status" value="1"/>
</dbReference>
<dbReference type="RefSeq" id="WP_168631338.1">
    <property type="nucleotide sequence ID" value="NZ_BONL01000005.1"/>
</dbReference>
<accession>A0A7X6R0G1</accession>
<dbReference type="GO" id="GO:0005960">
    <property type="term" value="C:glycine cleavage complex"/>
    <property type="evidence" value="ECO:0007669"/>
    <property type="project" value="InterPro"/>
</dbReference>
<dbReference type="PANTHER" id="PTHR11715">
    <property type="entry name" value="GLYCINE CLEAVAGE SYSTEM H PROTEIN"/>
    <property type="match status" value="1"/>
</dbReference>
<comment type="similarity">
    <text evidence="1 3">Belongs to the GcvH family.</text>
</comment>
<reference evidence="6 7" key="1">
    <citation type="submission" date="2020-04" db="EMBL/GenBank/DDBJ databases">
        <title>MicrobeNet Type strains.</title>
        <authorList>
            <person name="Nicholson A.C."/>
        </authorList>
    </citation>
    <scope>NUCLEOTIDE SEQUENCE [LARGE SCALE GENOMIC DNA]</scope>
    <source>
        <strain evidence="6 7">ATCC BAA-788</strain>
    </source>
</reference>
<comment type="cofactor">
    <cofactor evidence="3">
        <name>(R)-lipoate</name>
        <dbReference type="ChEBI" id="CHEBI:83088"/>
    </cofactor>
    <text evidence="3">Binds 1 lipoyl cofactor covalently.</text>
</comment>
<comment type="caution">
    <text evidence="6">The sequence shown here is derived from an EMBL/GenBank/DDBJ whole genome shotgun (WGS) entry which is preliminary data.</text>
</comment>
<dbReference type="Proteomes" id="UP000581206">
    <property type="component" value="Unassembled WGS sequence"/>
</dbReference>
<dbReference type="SUPFAM" id="SSF51230">
    <property type="entry name" value="Single hybrid motif"/>
    <property type="match status" value="1"/>
</dbReference>
<gene>
    <name evidence="3 6" type="primary">gcvH</name>
    <name evidence="6" type="ORF">HGA03_16155</name>
</gene>
<keyword evidence="7" id="KW-1185">Reference proteome</keyword>
<dbReference type="Pfam" id="PF01597">
    <property type="entry name" value="GCV_H"/>
    <property type="match status" value="1"/>
</dbReference>
<dbReference type="PROSITE" id="PS00189">
    <property type="entry name" value="LIPOYL"/>
    <property type="match status" value="1"/>
</dbReference>
<dbReference type="HAMAP" id="MF_00272">
    <property type="entry name" value="GcvH"/>
    <property type="match status" value="1"/>
</dbReference>
<comment type="subunit">
    <text evidence="3">The glycine cleavage system is composed of four proteins: P, T, L and H.</text>
</comment>
<organism evidence="6 7">
    <name type="scientific">Cellulomonas denverensis</name>
    <dbReference type="NCBI Taxonomy" id="264297"/>
    <lineage>
        <taxon>Bacteria</taxon>
        <taxon>Bacillati</taxon>
        <taxon>Actinomycetota</taxon>
        <taxon>Actinomycetes</taxon>
        <taxon>Micrococcales</taxon>
        <taxon>Cellulomonadaceae</taxon>
        <taxon>Cellulomonas</taxon>
    </lineage>
</organism>
<feature type="modified residue" description="N6-lipoyllysine" evidence="3 4">
    <location>
        <position position="63"/>
    </location>
</feature>
<dbReference type="PROSITE" id="PS50968">
    <property type="entry name" value="BIOTINYL_LIPOYL"/>
    <property type="match status" value="1"/>
</dbReference>
<dbReference type="GO" id="GO:0005829">
    <property type="term" value="C:cytosol"/>
    <property type="evidence" value="ECO:0007669"/>
    <property type="project" value="TreeGrafter"/>
</dbReference>
<dbReference type="CDD" id="cd06848">
    <property type="entry name" value="GCS_H"/>
    <property type="match status" value="1"/>
</dbReference>
<evidence type="ECO:0000256" key="4">
    <source>
        <dbReference type="PIRSR" id="PIRSR617453-50"/>
    </source>
</evidence>
<proteinExistence type="inferred from homology"/>
<dbReference type="AlphaFoldDB" id="A0A7X6R0G1"/>
<evidence type="ECO:0000256" key="2">
    <source>
        <dbReference type="ARBA" id="ARBA00022823"/>
    </source>
</evidence>
<keyword evidence="2 3" id="KW-0450">Lipoyl</keyword>
<dbReference type="GO" id="GO:0019464">
    <property type="term" value="P:glycine decarboxylation via glycine cleavage system"/>
    <property type="evidence" value="ECO:0007669"/>
    <property type="project" value="UniProtKB-UniRule"/>
</dbReference>
<comment type="function">
    <text evidence="3">The glycine cleavage system catalyzes the degradation of glycine. The H protein shuttles the methylamine group of glycine from the P protein to the T protein.</text>
</comment>
<sequence length="123" mass="12506">MSQTPTHLQYTAEHEWIDAGSPATVGITATAADALGDIVYLELPEVGAAISAGAVIGEVESTKSVSELFSPVTGTVTEVNQAAVDEPSVVNSDPYGAGWLIKVEVESTGALLSAEEYAALAAG</sequence>
<protein>
    <recommendedName>
        <fullName evidence="3">Glycine cleavage system H protein</fullName>
    </recommendedName>
</protein>
<dbReference type="GO" id="GO:0009249">
    <property type="term" value="P:protein lipoylation"/>
    <property type="evidence" value="ECO:0007669"/>
    <property type="project" value="TreeGrafter"/>
</dbReference>
<evidence type="ECO:0000313" key="6">
    <source>
        <dbReference type="EMBL" id="NKY24203.1"/>
    </source>
</evidence>
<feature type="domain" description="Lipoyl-binding" evidence="5">
    <location>
        <begin position="22"/>
        <end position="104"/>
    </location>
</feature>
<evidence type="ECO:0000313" key="7">
    <source>
        <dbReference type="Proteomes" id="UP000581206"/>
    </source>
</evidence>
<dbReference type="EMBL" id="JAAXOX010000013">
    <property type="protein sequence ID" value="NKY24203.1"/>
    <property type="molecule type" value="Genomic_DNA"/>
</dbReference>
<evidence type="ECO:0000259" key="5">
    <source>
        <dbReference type="PROSITE" id="PS50968"/>
    </source>
</evidence>
<dbReference type="Gene3D" id="2.40.50.100">
    <property type="match status" value="1"/>
</dbReference>